<protein>
    <submittedName>
        <fullName evidence="2">Uncharacterized protein</fullName>
    </submittedName>
</protein>
<evidence type="ECO:0000313" key="2">
    <source>
        <dbReference type="EMBL" id="CAH2085022.1"/>
    </source>
</evidence>
<evidence type="ECO:0000313" key="3">
    <source>
        <dbReference type="Proteomes" id="UP001153954"/>
    </source>
</evidence>
<organism evidence="2 3">
    <name type="scientific">Euphydryas editha</name>
    <name type="common">Edith's checkerspot</name>
    <dbReference type="NCBI Taxonomy" id="104508"/>
    <lineage>
        <taxon>Eukaryota</taxon>
        <taxon>Metazoa</taxon>
        <taxon>Ecdysozoa</taxon>
        <taxon>Arthropoda</taxon>
        <taxon>Hexapoda</taxon>
        <taxon>Insecta</taxon>
        <taxon>Pterygota</taxon>
        <taxon>Neoptera</taxon>
        <taxon>Endopterygota</taxon>
        <taxon>Lepidoptera</taxon>
        <taxon>Glossata</taxon>
        <taxon>Ditrysia</taxon>
        <taxon>Papilionoidea</taxon>
        <taxon>Nymphalidae</taxon>
        <taxon>Nymphalinae</taxon>
        <taxon>Euphydryas</taxon>
    </lineage>
</organism>
<feature type="region of interest" description="Disordered" evidence="1">
    <location>
        <begin position="52"/>
        <end position="126"/>
    </location>
</feature>
<keyword evidence="3" id="KW-1185">Reference proteome</keyword>
<feature type="compositionally biased region" description="Basic residues" evidence="1">
    <location>
        <begin position="254"/>
        <end position="271"/>
    </location>
</feature>
<dbReference type="AlphaFoldDB" id="A0AAU9TGL1"/>
<reference evidence="2" key="1">
    <citation type="submission" date="2022-03" db="EMBL/GenBank/DDBJ databases">
        <authorList>
            <person name="Tunstrom K."/>
        </authorList>
    </citation>
    <scope>NUCLEOTIDE SEQUENCE</scope>
</reference>
<dbReference type="EMBL" id="CAKOGL010000003">
    <property type="protein sequence ID" value="CAH2085022.1"/>
    <property type="molecule type" value="Genomic_DNA"/>
</dbReference>
<name>A0AAU9TGL1_EUPED</name>
<proteinExistence type="predicted"/>
<accession>A0AAU9TGL1</accession>
<comment type="caution">
    <text evidence="2">The sequence shown here is derived from an EMBL/GenBank/DDBJ whole genome shotgun (WGS) entry which is preliminary data.</text>
</comment>
<gene>
    <name evidence="2" type="ORF">EEDITHA_LOCUS1541</name>
</gene>
<feature type="region of interest" description="Disordered" evidence="1">
    <location>
        <begin position="231"/>
        <end position="279"/>
    </location>
</feature>
<feature type="compositionally biased region" description="Basic residues" evidence="1">
    <location>
        <begin position="110"/>
        <end position="122"/>
    </location>
</feature>
<feature type="compositionally biased region" description="Pro residues" evidence="1">
    <location>
        <begin position="240"/>
        <end position="251"/>
    </location>
</feature>
<evidence type="ECO:0000256" key="1">
    <source>
        <dbReference type="SAM" id="MobiDB-lite"/>
    </source>
</evidence>
<sequence length="279" mass="29774">MAACRSSTLSAASLQNWRSALGEPPRGLPAAAHTAGQRTRIWGSPQVFFATSPSSSLAPDLTPGQTEGEMEELEDISITSLSETDLGRKRLYSGGSENSAPETEADLAAKKKSRSAAKRGKAHTLTSARAALRERVERDCEDGLEAALQNRAFCKQKEVGGHMEEVPIEFDDMDGKRAEELIVASKANLNLILGLAVKSVNLRGGYAAKIRKAAESIREVPESYARNRAYGRQHCGRPPFGTPAPGGPALPPTSRRRQRSAGSYHKGRAGGKGRGVDGP</sequence>
<dbReference type="Proteomes" id="UP001153954">
    <property type="component" value="Unassembled WGS sequence"/>
</dbReference>